<dbReference type="Pfam" id="PF00571">
    <property type="entry name" value="CBS"/>
    <property type="match status" value="2"/>
</dbReference>
<name>A0A3D8PTC4_9BACI</name>
<dbReference type="FunFam" id="3.10.580.10:FF:000002">
    <property type="entry name" value="Magnesium/cobalt efflux protein CorC"/>
    <property type="match status" value="1"/>
</dbReference>
<keyword evidence="5" id="KW-0677">Repeat</keyword>
<keyword evidence="4 10" id="KW-0812">Transmembrane</keyword>
<dbReference type="EMBL" id="PIOD01000008">
    <property type="protein sequence ID" value="RDW18827.1"/>
    <property type="molecule type" value="Genomic_DNA"/>
</dbReference>
<comment type="subcellular location">
    <subcellularLocation>
        <location evidence="1">Cell membrane</location>
        <topology evidence="1">Multi-pass membrane protein</topology>
    </subcellularLocation>
</comment>
<dbReference type="GO" id="GO:0005886">
    <property type="term" value="C:plasma membrane"/>
    <property type="evidence" value="ECO:0007669"/>
    <property type="project" value="UniProtKB-SubCell"/>
</dbReference>
<evidence type="ECO:0000256" key="10">
    <source>
        <dbReference type="PROSITE-ProRule" id="PRU01193"/>
    </source>
</evidence>
<feature type="region of interest" description="Disordered" evidence="11">
    <location>
        <begin position="438"/>
        <end position="458"/>
    </location>
</feature>
<feature type="transmembrane region" description="Helical" evidence="12">
    <location>
        <begin position="103"/>
        <end position="122"/>
    </location>
</feature>
<evidence type="ECO:0000256" key="1">
    <source>
        <dbReference type="ARBA" id="ARBA00004651"/>
    </source>
</evidence>
<feature type="domain" description="CBS" evidence="13">
    <location>
        <begin position="286"/>
        <end position="343"/>
    </location>
</feature>
<comment type="caution">
    <text evidence="15">The sequence shown here is derived from an EMBL/GenBank/DDBJ whole genome shotgun (WGS) entry which is preliminary data.</text>
</comment>
<evidence type="ECO:0000256" key="4">
    <source>
        <dbReference type="ARBA" id="ARBA00022692"/>
    </source>
</evidence>
<dbReference type="PROSITE" id="PS51371">
    <property type="entry name" value="CBS"/>
    <property type="match status" value="2"/>
</dbReference>
<protein>
    <submittedName>
        <fullName evidence="15">HlyC/CorC family transporter</fullName>
    </submittedName>
</protein>
<proteinExistence type="inferred from homology"/>
<evidence type="ECO:0000313" key="16">
    <source>
        <dbReference type="Proteomes" id="UP000256520"/>
    </source>
</evidence>
<organism evidence="15 16">
    <name type="scientific">Oceanobacillus chungangensis</name>
    <dbReference type="NCBI Taxonomy" id="1229152"/>
    <lineage>
        <taxon>Bacteria</taxon>
        <taxon>Bacillati</taxon>
        <taxon>Bacillota</taxon>
        <taxon>Bacilli</taxon>
        <taxon>Bacillales</taxon>
        <taxon>Bacillaceae</taxon>
        <taxon>Oceanobacillus</taxon>
    </lineage>
</organism>
<dbReference type="InterPro" id="IPR046342">
    <property type="entry name" value="CBS_dom_sf"/>
</dbReference>
<evidence type="ECO:0000256" key="9">
    <source>
        <dbReference type="PROSITE-ProRule" id="PRU00703"/>
    </source>
</evidence>
<dbReference type="InterPro" id="IPR016169">
    <property type="entry name" value="FAD-bd_PCMH_sub2"/>
</dbReference>
<dbReference type="Pfam" id="PF03471">
    <property type="entry name" value="CorC_HlyC"/>
    <property type="match status" value="1"/>
</dbReference>
<dbReference type="SUPFAM" id="SSF56176">
    <property type="entry name" value="FAD-binding/transporter-associated domain-like"/>
    <property type="match status" value="1"/>
</dbReference>
<dbReference type="Gene3D" id="3.10.580.10">
    <property type="entry name" value="CBS-domain"/>
    <property type="match status" value="1"/>
</dbReference>
<dbReference type="Gene3D" id="3.30.465.10">
    <property type="match status" value="1"/>
</dbReference>
<reference evidence="16" key="1">
    <citation type="submission" date="2017-11" db="EMBL/GenBank/DDBJ databases">
        <authorList>
            <person name="Zhu W."/>
        </authorList>
    </citation>
    <scope>NUCLEOTIDE SEQUENCE [LARGE SCALE GENOMIC DNA]</scope>
    <source>
        <strain evidence="16">CAU 1051</strain>
    </source>
</reference>
<evidence type="ECO:0000256" key="2">
    <source>
        <dbReference type="ARBA" id="ARBA00006337"/>
    </source>
</evidence>
<keyword evidence="7 9" id="KW-0129">CBS domain</keyword>
<dbReference type="GO" id="GO:0050660">
    <property type="term" value="F:flavin adenine dinucleotide binding"/>
    <property type="evidence" value="ECO:0007669"/>
    <property type="project" value="InterPro"/>
</dbReference>
<dbReference type="SUPFAM" id="SSF54631">
    <property type="entry name" value="CBS-domain pair"/>
    <property type="match status" value="1"/>
</dbReference>
<feature type="domain" description="CBS" evidence="13">
    <location>
        <begin position="220"/>
        <end position="279"/>
    </location>
</feature>
<keyword evidence="16" id="KW-1185">Reference proteome</keyword>
<feature type="compositionally biased region" description="Polar residues" evidence="11">
    <location>
        <begin position="449"/>
        <end position="458"/>
    </location>
</feature>
<evidence type="ECO:0000259" key="14">
    <source>
        <dbReference type="PROSITE" id="PS51846"/>
    </source>
</evidence>
<dbReference type="PROSITE" id="PS51846">
    <property type="entry name" value="CNNM"/>
    <property type="match status" value="1"/>
</dbReference>
<dbReference type="InterPro" id="IPR005170">
    <property type="entry name" value="Transptr-assoc_dom"/>
</dbReference>
<dbReference type="CDD" id="cd04590">
    <property type="entry name" value="CBS_pair_CorC_HlyC_assoc"/>
    <property type="match status" value="1"/>
</dbReference>
<dbReference type="RefSeq" id="WP_115749424.1">
    <property type="nucleotide sequence ID" value="NZ_PIOD01000008.1"/>
</dbReference>
<evidence type="ECO:0000256" key="5">
    <source>
        <dbReference type="ARBA" id="ARBA00022737"/>
    </source>
</evidence>
<keyword evidence="3" id="KW-1003">Cell membrane</keyword>
<dbReference type="Pfam" id="PF01595">
    <property type="entry name" value="CNNM"/>
    <property type="match status" value="1"/>
</dbReference>
<evidence type="ECO:0000256" key="3">
    <source>
        <dbReference type="ARBA" id="ARBA00022475"/>
    </source>
</evidence>
<dbReference type="OrthoDB" id="9798188at2"/>
<dbReference type="AlphaFoldDB" id="A0A3D8PTC4"/>
<evidence type="ECO:0000259" key="13">
    <source>
        <dbReference type="PROSITE" id="PS51371"/>
    </source>
</evidence>
<evidence type="ECO:0000256" key="11">
    <source>
        <dbReference type="SAM" id="MobiDB-lite"/>
    </source>
</evidence>
<dbReference type="PANTHER" id="PTHR43099:SF2">
    <property type="entry name" value="UPF0053 PROTEIN YRKA"/>
    <property type="match status" value="1"/>
</dbReference>
<gene>
    <name evidence="15" type="ORF">CWR45_08345</name>
</gene>
<keyword evidence="8 10" id="KW-0472">Membrane</keyword>
<feature type="transmembrane region" description="Helical" evidence="12">
    <location>
        <begin position="134"/>
        <end position="154"/>
    </location>
</feature>
<evidence type="ECO:0000256" key="8">
    <source>
        <dbReference type="ARBA" id="ARBA00023136"/>
    </source>
</evidence>
<evidence type="ECO:0000256" key="6">
    <source>
        <dbReference type="ARBA" id="ARBA00022989"/>
    </source>
</evidence>
<sequence>MAIAIITLIVLILINAFFAASEMALVGMNDTKVQKMAENGDKKAIMIYNLISEPSRFLSTIQIGITLAGFLSSAFAADFFAGPLARGLANIGVPLEMDVLNTISVVVITLVLSYFTLVFGELMPKQIAIQKTEAIANFVAKPLTFLFKIFLPLVKLLTFSTNTVVRMFGIDPNAHSEEATEEEIRMLVDVGGERGTINIAERLMINNIFDFNDKDVSDIITHRTDMSVLSIDATLKETVDMVNEFKYTRFPIFEGDIDNIIGILHVKDLLPFIDYDHDENFHLKELIRKPYFVLETQTIDVLFADMQKNNAHIAIVLDEYGGTEGLVTIEDVIEEIVGEIFSESDGPEEKEIIQIAPDKYSIEGVAHLYELQDILNIDFPIEDFDTVSGFLIGEIGYIPSKEERPVITYKNLVFEVTEVAENRIEKIILTVDGNKDESNLSEEIEEGSKNSFNIRPKA</sequence>
<dbReference type="InterPro" id="IPR036318">
    <property type="entry name" value="FAD-bd_PCMH-like_sf"/>
</dbReference>
<dbReference type="InterPro" id="IPR044751">
    <property type="entry name" value="Ion_transp-like_CBS"/>
</dbReference>
<dbReference type="InterPro" id="IPR002550">
    <property type="entry name" value="CNNM"/>
</dbReference>
<dbReference type="SMART" id="SM01091">
    <property type="entry name" value="CorC_HlyC"/>
    <property type="match status" value="1"/>
</dbReference>
<feature type="domain" description="CNNM transmembrane" evidence="14">
    <location>
        <begin position="1"/>
        <end position="201"/>
    </location>
</feature>
<keyword evidence="6 10" id="KW-1133">Transmembrane helix</keyword>
<evidence type="ECO:0000313" key="15">
    <source>
        <dbReference type="EMBL" id="RDW18827.1"/>
    </source>
</evidence>
<dbReference type="InterPro" id="IPR051676">
    <property type="entry name" value="UPF0053_domain"/>
</dbReference>
<evidence type="ECO:0000256" key="12">
    <source>
        <dbReference type="SAM" id="Phobius"/>
    </source>
</evidence>
<accession>A0A3D8PTC4</accession>
<comment type="similarity">
    <text evidence="2">Belongs to the UPF0053 family.</text>
</comment>
<dbReference type="InterPro" id="IPR000644">
    <property type="entry name" value="CBS_dom"/>
</dbReference>
<evidence type="ECO:0000256" key="7">
    <source>
        <dbReference type="ARBA" id="ARBA00023122"/>
    </source>
</evidence>
<dbReference type="Proteomes" id="UP000256520">
    <property type="component" value="Unassembled WGS sequence"/>
</dbReference>
<dbReference type="PANTHER" id="PTHR43099">
    <property type="entry name" value="UPF0053 PROTEIN YRKA"/>
    <property type="match status" value="1"/>
</dbReference>